<keyword evidence="4" id="KW-1185">Reference proteome</keyword>
<dbReference type="Proteomes" id="UP000307756">
    <property type="component" value="Unassembled WGS sequence"/>
</dbReference>
<gene>
    <name evidence="3" type="ORF">FA727_03650</name>
</gene>
<feature type="compositionally biased region" description="Low complexity" evidence="1">
    <location>
        <begin position="401"/>
        <end position="421"/>
    </location>
</feature>
<evidence type="ECO:0000313" key="3">
    <source>
        <dbReference type="EMBL" id="TKC18660.1"/>
    </source>
</evidence>
<dbReference type="OrthoDB" id="2112988at2"/>
<evidence type="ECO:0000259" key="2">
    <source>
        <dbReference type="Pfam" id="PF02120"/>
    </source>
</evidence>
<dbReference type="CDD" id="cd17470">
    <property type="entry name" value="T3SS_Flik_C"/>
    <property type="match status" value="1"/>
</dbReference>
<dbReference type="AlphaFoldDB" id="A0A4V6WND9"/>
<organism evidence="3 4">
    <name type="scientific">Robertmurraya kyonggiensis</name>
    <dbReference type="NCBI Taxonomy" id="1037680"/>
    <lineage>
        <taxon>Bacteria</taxon>
        <taxon>Bacillati</taxon>
        <taxon>Bacillota</taxon>
        <taxon>Bacilli</taxon>
        <taxon>Bacillales</taxon>
        <taxon>Bacillaceae</taxon>
        <taxon>Robertmurraya</taxon>
    </lineage>
</organism>
<evidence type="ECO:0000313" key="4">
    <source>
        <dbReference type="Proteomes" id="UP000307756"/>
    </source>
</evidence>
<proteinExistence type="predicted"/>
<protein>
    <recommendedName>
        <fullName evidence="2">Flagellar hook-length control protein-like C-terminal domain-containing protein</fullName>
    </recommendedName>
</protein>
<dbReference type="InterPro" id="IPR021136">
    <property type="entry name" value="Flagellar_hook_control-like_C"/>
</dbReference>
<comment type="caution">
    <text evidence="3">The sequence shown here is derived from an EMBL/GenBank/DDBJ whole genome shotgun (WGS) entry which is preliminary data.</text>
</comment>
<feature type="domain" description="Flagellar hook-length control protein-like C-terminal" evidence="2">
    <location>
        <begin position="318"/>
        <end position="393"/>
    </location>
</feature>
<reference evidence="3 4" key="1">
    <citation type="journal article" date="2011" name="J. Microbiol.">
        <title>Bacillus kyonggiensis sp. nov., isolated from soil of a lettuce field.</title>
        <authorList>
            <person name="Dong K."/>
            <person name="Lee S."/>
        </authorList>
    </citation>
    <scope>NUCLEOTIDE SEQUENCE [LARGE SCALE GENOMIC DNA]</scope>
    <source>
        <strain evidence="3 4">NB22</strain>
    </source>
</reference>
<dbReference type="RefSeq" id="WP_136829360.1">
    <property type="nucleotide sequence ID" value="NZ_SWBM01000001.1"/>
</dbReference>
<dbReference type="InterPro" id="IPR038610">
    <property type="entry name" value="FliK-like_C_sf"/>
</dbReference>
<dbReference type="Gene3D" id="3.30.750.140">
    <property type="match status" value="1"/>
</dbReference>
<sequence>MQIGGLGFINTIASPVKESTQTSGENGFQGLFGLMLTGTQTSEASNLETSSGEMTKEQLLDLLGFLKSEDIFEVEGGMNLLNQSMSATDQKELLSFIQEALGSDVDLGDFIQNLKDTLGLIVTQPSSEDVETEPNIEDILAVLTQMASVPLEDLKKAFNGDTAQLVKAIKLVDLLASENGTIFEKGITDKGTSFDQSKMKDLLQQLTTKLEQFVETGAKSSIADPTKQAAKMEYLQKAFAPVAAEINAKLSTTNGISEIQSEQKPAQAKVEVVTGAVQFQQVSKAEQLTLTLSQSGKPTSTADLIKQFENVLAKSQFSNGAGTQKLLIRLNPENLGALRIELIQRDAGIVAKIMTTTQLAKETLESHLNGLKQAFGSQNIQVDRLEVTQSVLPQQDRYFGREQQQQSQQQGQERQEQQNGNEDVKEQNFNISLEEALINTEV</sequence>
<feature type="region of interest" description="Disordered" evidence="1">
    <location>
        <begin position="400"/>
        <end position="430"/>
    </location>
</feature>
<dbReference type="EMBL" id="SWBM01000001">
    <property type="protein sequence ID" value="TKC18660.1"/>
    <property type="molecule type" value="Genomic_DNA"/>
</dbReference>
<name>A0A4V6WND9_9BACI</name>
<accession>A0A4V6WND9</accession>
<dbReference type="Pfam" id="PF02120">
    <property type="entry name" value="Flg_hook"/>
    <property type="match status" value="1"/>
</dbReference>
<evidence type="ECO:0000256" key="1">
    <source>
        <dbReference type="SAM" id="MobiDB-lite"/>
    </source>
</evidence>